<gene>
    <name evidence="1" type="ORF">PSU93_02070</name>
</gene>
<evidence type="ECO:0000313" key="1">
    <source>
        <dbReference type="EMBL" id="MDI1229919.1"/>
    </source>
</evidence>
<proteinExistence type="predicted"/>
<sequence length="72" mass="7461">MQYSIGGNNRFIQFFRYYIARDGVYAAILSGTGVAIARDGVYAAILSGTGAAIARDGVYATILPGAGAVNVI</sequence>
<comment type="caution">
    <text evidence="1">The sequence shown here is derived from an EMBL/GenBank/DDBJ whole genome shotgun (WGS) entry which is preliminary data.</text>
</comment>
<protein>
    <submittedName>
        <fullName evidence="1">Uncharacterized protein</fullName>
    </submittedName>
</protein>
<accession>A0AA43Q1F0</accession>
<dbReference type="EMBL" id="JAQSDF010000003">
    <property type="protein sequence ID" value="MDI1229919.1"/>
    <property type="molecule type" value="Genomic_DNA"/>
</dbReference>
<organism evidence="1 2">
    <name type="scientific">Candidatus Methylobacter titanis</name>
    <dbReference type="NCBI Taxonomy" id="3053457"/>
    <lineage>
        <taxon>Bacteria</taxon>
        <taxon>Pseudomonadati</taxon>
        <taxon>Pseudomonadota</taxon>
        <taxon>Gammaproteobacteria</taxon>
        <taxon>Methylococcales</taxon>
        <taxon>Methylococcaceae</taxon>
        <taxon>Methylobacter</taxon>
    </lineage>
</organism>
<keyword evidence="2" id="KW-1185">Reference proteome</keyword>
<dbReference type="Proteomes" id="UP001160519">
    <property type="component" value="Unassembled WGS sequence"/>
</dbReference>
<evidence type="ECO:0000313" key="2">
    <source>
        <dbReference type="Proteomes" id="UP001160519"/>
    </source>
</evidence>
<name>A0AA43Q1F0_9GAMM</name>
<dbReference type="AlphaFoldDB" id="A0AA43Q1F0"/>
<reference evidence="1" key="1">
    <citation type="submission" date="2023-01" db="EMBL/GenBank/DDBJ databases">
        <title>Biogeochemical cycle of methane in antarctic sediments.</title>
        <authorList>
            <person name="Roldan D.M."/>
            <person name="Menes R.J."/>
        </authorList>
    </citation>
    <scope>NUCLEOTIDE SEQUENCE [LARGE SCALE GENOMIC DNA]</scope>
    <source>
        <strain evidence="1">K-2018 MAG008</strain>
    </source>
</reference>